<dbReference type="PROSITE" id="PS50943">
    <property type="entry name" value="HTH_CROC1"/>
    <property type="match status" value="1"/>
</dbReference>
<evidence type="ECO:0000256" key="2">
    <source>
        <dbReference type="ARBA" id="ARBA00022598"/>
    </source>
</evidence>
<evidence type="ECO:0000313" key="6">
    <source>
        <dbReference type="EMBL" id="MCF2652429.1"/>
    </source>
</evidence>
<dbReference type="Pfam" id="PF00501">
    <property type="entry name" value="AMP-binding"/>
    <property type="match status" value="1"/>
</dbReference>
<name>A0ABS9CR24_9FIRM</name>
<dbReference type="Pfam" id="PF13193">
    <property type="entry name" value="AMP-binding_C"/>
    <property type="match status" value="1"/>
</dbReference>
<keyword evidence="3" id="KW-0547">Nucleotide-binding</keyword>
<dbReference type="InterPro" id="IPR001387">
    <property type="entry name" value="Cro/C1-type_HTH"/>
</dbReference>
<dbReference type="InterPro" id="IPR051087">
    <property type="entry name" value="Mitochondrial_ACSM"/>
</dbReference>
<dbReference type="InterPro" id="IPR045851">
    <property type="entry name" value="AMP-bd_C_sf"/>
</dbReference>
<dbReference type="Gene3D" id="1.10.260.40">
    <property type="entry name" value="lambda repressor-like DNA-binding domains"/>
    <property type="match status" value="1"/>
</dbReference>
<dbReference type="SUPFAM" id="SSF47413">
    <property type="entry name" value="lambda repressor-like DNA-binding domains"/>
    <property type="match status" value="1"/>
</dbReference>
<dbReference type="InterPro" id="IPR014710">
    <property type="entry name" value="RmlC-like_jellyroll"/>
</dbReference>
<feature type="domain" description="HTH cro/C1-type" evidence="5">
    <location>
        <begin position="29"/>
        <end position="83"/>
    </location>
</feature>
<dbReference type="Proteomes" id="UP001299220">
    <property type="component" value="Unassembled WGS sequence"/>
</dbReference>
<dbReference type="InterPro" id="IPR011051">
    <property type="entry name" value="RmlC_Cupin_sf"/>
</dbReference>
<gene>
    <name evidence="6" type="ORF">JQM67_07425</name>
</gene>
<dbReference type="Pfam" id="PF12844">
    <property type="entry name" value="HTH_19"/>
    <property type="match status" value="1"/>
</dbReference>
<comment type="similarity">
    <text evidence="1">Belongs to the ATP-dependent AMP-binding enzyme family.</text>
</comment>
<dbReference type="Pfam" id="PF07883">
    <property type="entry name" value="Cupin_2"/>
    <property type="match status" value="1"/>
</dbReference>
<dbReference type="InterPro" id="IPR042099">
    <property type="entry name" value="ANL_N_sf"/>
</dbReference>
<evidence type="ECO:0000256" key="1">
    <source>
        <dbReference type="ARBA" id="ARBA00006432"/>
    </source>
</evidence>
<keyword evidence="4" id="KW-0067">ATP-binding</keyword>
<dbReference type="InterPro" id="IPR025110">
    <property type="entry name" value="AMP-bd_C"/>
</dbReference>
<dbReference type="InterPro" id="IPR010982">
    <property type="entry name" value="Lambda_DNA-bd_dom_sf"/>
</dbReference>
<dbReference type="SUPFAM" id="SSF56801">
    <property type="entry name" value="Acetyl-CoA synthetase-like"/>
    <property type="match status" value="1"/>
</dbReference>
<reference evidence="6 7" key="1">
    <citation type="submission" date="2020-12" db="EMBL/GenBank/DDBJ databases">
        <title>Whole genome sequences of gut porcine anaerobes.</title>
        <authorList>
            <person name="Kubasova T."/>
            <person name="Jahodarova E."/>
            <person name="Rychlik I."/>
        </authorList>
    </citation>
    <scope>NUCLEOTIDE SEQUENCE [LARGE SCALE GENOMIC DNA]</scope>
    <source>
        <strain evidence="6 7">An867</strain>
    </source>
</reference>
<sequence>MSNLANETQTPVTEKTDLKTQLAEVAERIRTMREIMGLSEEEMAQRTGVSVEDYRKYELGESDFSFTFIFKCAERFGIDPTDLIKGVSPTLSTYTVSRRGEGLPITRRHGFKYLNLAPLFKQKTAEPFYVTMPYNEAEQNVAIKLSTHQGQELDIIVKGKMRVQVGSHTEELEAGDTIYYNSGTPHGMIAIGGEDCEFYAIVMRPGEEMKPEKDKFEGIVKAKLARSERETVSSPFVHTELDENGILKSIEFTNEEKFNFAFDIVDKLAEKNPDKLAMLWVSKHHEERRFTFDDMKRMSNKTANYFKSLGIKRGDRVMLVLKRHYQFWFAILALHKLGAIVIPATNLLMEHDFDYRFKAAGVKALVCTSDGQVADEAYRAAQNCETVEFLMMANGAREGWLDFDAEIEKQSDVFERTEDTACGSDPMLMFFTSGTTGYPKIAEHNYKYALGHYITARYWHYVNPDGLHFTISDTGWGKALWGKLYGQWMCEAAIFTYDFDKFDAHDILPMFKQYNITTFCAPPTMYRFFIKEDLSKYDLSSIEYSTTAGEALNPEVFEQWKRATGLSIYEGFGQTETTLSIYNPVGSVPKSGSMGIPSPLYDVDLLLPDGTPAPVGETGEIVIRTDKHTPCGLFMGYYQDEEKTREAWSDGVYHTGDTAWRDEDGYFFYVGRTDDVIKSSGYRIGPFEIESVIMELPYVLECAVTSAPDPIRGQVVKASIVLTKGTEGTEALKKEIQTYVKTNTAPYKYPRIVEFRDELPKTISGKIRRVELKG</sequence>
<evidence type="ECO:0000256" key="3">
    <source>
        <dbReference type="ARBA" id="ARBA00022741"/>
    </source>
</evidence>
<dbReference type="SUPFAM" id="SSF51182">
    <property type="entry name" value="RmlC-like cupins"/>
    <property type="match status" value="1"/>
</dbReference>
<accession>A0ABS9CR24</accession>
<dbReference type="InterPro" id="IPR000873">
    <property type="entry name" value="AMP-dep_synth/lig_dom"/>
</dbReference>
<dbReference type="InterPro" id="IPR020845">
    <property type="entry name" value="AMP-binding_CS"/>
</dbReference>
<evidence type="ECO:0000259" key="5">
    <source>
        <dbReference type="PROSITE" id="PS50943"/>
    </source>
</evidence>
<dbReference type="InterPro" id="IPR013096">
    <property type="entry name" value="Cupin_2"/>
</dbReference>
<dbReference type="CDD" id="cd00093">
    <property type="entry name" value="HTH_XRE"/>
    <property type="match status" value="1"/>
</dbReference>
<dbReference type="PANTHER" id="PTHR43605">
    <property type="entry name" value="ACYL-COENZYME A SYNTHETASE"/>
    <property type="match status" value="1"/>
</dbReference>
<proteinExistence type="inferred from homology"/>
<dbReference type="PROSITE" id="PS00455">
    <property type="entry name" value="AMP_BINDING"/>
    <property type="match status" value="1"/>
</dbReference>
<comment type="caution">
    <text evidence="6">The sequence shown here is derived from an EMBL/GenBank/DDBJ whole genome shotgun (WGS) entry which is preliminary data.</text>
</comment>
<keyword evidence="7" id="KW-1185">Reference proteome</keyword>
<dbReference type="PANTHER" id="PTHR43605:SF10">
    <property type="entry name" value="ACYL-COA SYNTHETASE MEDIUM CHAIN FAMILY MEMBER 3"/>
    <property type="match status" value="1"/>
</dbReference>
<organism evidence="6 7">
    <name type="scientific">Anaeromassilibacillus senegalensis</name>
    <dbReference type="NCBI Taxonomy" id="1673717"/>
    <lineage>
        <taxon>Bacteria</taxon>
        <taxon>Bacillati</taxon>
        <taxon>Bacillota</taxon>
        <taxon>Clostridia</taxon>
        <taxon>Eubacteriales</taxon>
        <taxon>Acutalibacteraceae</taxon>
        <taxon>Anaeromassilibacillus</taxon>
    </lineage>
</organism>
<dbReference type="EMBL" id="JAFBIT010000002">
    <property type="protein sequence ID" value="MCF2652429.1"/>
    <property type="molecule type" value="Genomic_DNA"/>
</dbReference>
<dbReference type="SMART" id="SM00530">
    <property type="entry name" value="HTH_XRE"/>
    <property type="match status" value="1"/>
</dbReference>
<evidence type="ECO:0000313" key="7">
    <source>
        <dbReference type="Proteomes" id="UP001299220"/>
    </source>
</evidence>
<protein>
    <submittedName>
        <fullName evidence="6">AMP-binding protein</fullName>
    </submittedName>
</protein>
<dbReference type="Gene3D" id="3.30.300.30">
    <property type="match status" value="1"/>
</dbReference>
<dbReference type="CDD" id="cd02209">
    <property type="entry name" value="cupin_XRE_C"/>
    <property type="match status" value="1"/>
</dbReference>
<keyword evidence="2" id="KW-0436">Ligase</keyword>
<evidence type="ECO:0000256" key="4">
    <source>
        <dbReference type="ARBA" id="ARBA00022840"/>
    </source>
</evidence>
<dbReference type="Gene3D" id="3.40.50.12780">
    <property type="entry name" value="N-terminal domain of ligase-like"/>
    <property type="match status" value="1"/>
</dbReference>
<dbReference type="Gene3D" id="2.60.120.10">
    <property type="entry name" value="Jelly Rolls"/>
    <property type="match status" value="1"/>
</dbReference>